<keyword evidence="1" id="KW-1133">Transmembrane helix</keyword>
<name>A0AAV1AZW9_VICFA</name>
<gene>
    <name evidence="2" type="ORF">VFH_V187240</name>
</gene>
<keyword evidence="1" id="KW-0812">Transmembrane</keyword>
<keyword evidence="3" id="KW-1185">Reference proteome</keyword>
<dbReference type="EMBL" id="OX451740">
    <property type="protein sequence ID" value="CAI8615606.1"/>
    <property type="molecule type" value="Genomic_DNA"/>
</dbReference>
<protein>
    <submittedName>
        <fullName evidence="2">Uncharacterized protein</fullName>
    </submittedName>
</protein>
<keyword evidence="1" id="KW-0472">Membrane</keyword>
<dbReference type="Proteomes" id="UP001157006">
    <property type="component" value="Chromosome 5"/>
</dbReference>
<dbReference type="AlphaFoldDB" id="A0AAV1AZW9"/>
<evidence type="ECO:0000313" key="2">
    <source>
        <dbReference type="EMBL" id="CAI8615606.1"/>
    </source>
</evidence>
<reference evidence="2 3" key="1">
    <citation type="submission" date="2023-01" db="EMBL/GenBank/DDBJ databases">
        <authorList>
            <person name="Kreplak J."/>
        </authorList>
    </citation>
    <scope>NUCLEOTIDE SEQUENCE [LARGE SCALE GENOMIC DNA]</scope>
</reference>
<proteinExistence type="predicted"/>
<accession>A0AAV1AZW9</accession>
<feature type="transmembrane region" description="Helical" evidence="1">
    <location>
        <begin position="105"/>
        <end position="127"/>
    </location>
</feature>
<sequence length="128" mass="14424">MEVGGKGRGYKVVWSMLKGCDEYIIAEVGVLILGDRNVRKQALKLKFKQTDVQLYEEDKWQRGSDLPRGRQISEVESQREAYVVVLWIGVVRLQHGLILDNVVGMLFTVLVWAACIVACCYGCSFGLL</sequence>
<evidence type="ECO:0000313" key="3">
    <source>
        <dbReference type="Proteomes" id="UP001157006"/>
    </source>
</evidence>
<organism evidence="2 3">
    <name type="scientific">Vicia faba</name>
    <name type="common">Broad bean</name>
    <name type="synonym">Faba vulgaris</name>
    <dbReference type="NCBI Taxonomy" id="3906"/>
    <lineage>
        <taxon>Eukaryota</taxon>
        <taxon>Viridiplantae</taxon>
        <taxon>Streptophyta</taxon>
        <taxon>Embryophyta</taxon>
        <taxon>Tracheophyta</taxon>
        <taxon>Spermatophyta</taxon>
        <taxon>Magnoliopsida</taxon>
        <taxon>eudicotyledons</taxon>
        <taxon>Gunneridae</taxon>
        <taxon>Pentapetalae</taxon>
        <taxon>rosids</taxon>
        <taxon>fabids</taxon>
        <taxon>Fabales</taxon>
        <taxon>Fabaceae</taxon>
        <taxon>Papilionoideae</taxon>
        <taxon>50 kb inversion clade</taxon>
        <taxon>NPAAA clade</taxon>
        <taxon>Hologalegina</taxon>
        <taxon>IRL clade</taxon>
        <taxon>Fabeae</taxon>
        <taxon>Vicia</taxon>
    </lineage>
</organism>
<evidence type="ECO:0000256" key="1">
    <source>
        <dbReference type="SAM" id="Phobius"/>
    </source>
</evidence>